<organism evidence="8 9">
    <name type="scientific">Pirellulimonas nuda</name>
    <dbReference type="NCBI Taxonomy" id="2528009"/>
    <lineage>
        <taxon>Bacteria</taxon>
        <taxon>Pseudomonadati</taxon>
        <taxon>Planctomycetota</taxon>
        <taxon>Planctomycetia</taxon>
        <taxon>Pirellulales</taxon>
        <taxon>Lacipirellulaceae</taxon>
        <taxon>Pirellulimonas</taxon>
    </lineage>
</organism>
<dbReference type="InterPro" id="IPR000917">
    <property type="entry name" value="Sulfatase_N"/>
</dbReference>
<keyword evidence="3" id="KW-0479">Metal-binding</keyword>
<proteinExistence type="inferred from homology"/>
<dbReference type="KEGG" id="pnd:Pla175_39130"/>
<gene>
    <name evidence="8" type="ORF">Pla175_39130</name>
</gene>
<dbReference type="Pfam" id="PF00884">
    <property type="entry name" value="Sulfatase"/>
    <property type="match status" value="1"/>
</dbReference>
<protein>
    <submittedName>
        <fullName evidence="8">Arylsulfatase</fullName>
        <ecNumber evidence="8">3.1.6.1</ecNumber>
    </submittedName>
</protein>
<dbReference type="EMBL" id="CP036291">
    <property type="protein sequence ID" value="QDU90507.1"/>
    <property type="molecule type" value="Genomic_DNA"/>
</dbReference>
<dbReference type="Gene3D" id="3.40.720.10">
    <property type="entry name" value="Alkaline Phosphatase, subunit A"/>
    <property type="match status" value="1"/>
</dbReference>
<dbReference type="AlphaFoldDB" id="A0A518DGA3"/>
<keyword evidence="4" id="KW-0732">Signal</keyword>
<dbReference type="InterPro" id="IPR050738">
    <property type="entry name" value="Sulfatase"/>
</dbReference>
<keyword evidence="6" id="KW-0106">Calcium</keyword>
<dbReference type="GO" id="GO:0046872">
    <property type="term" value="F:metal ion binding"/>
    <property type="evidence" value="ECO:0007669"/>
    <property type="project" value="UniProtKB-KW"/>
</dbReference>
<keyword evidence="5 8" id="KW-0378">Hydrolase</keyword>
<evidence type="ECO:0000313" key="8">
    <source>
        <dbReference type="EMBL" id="QDU90507.1"/>
    </source>
</evidence>
<evidence type="ECO:0000259" key="7">
    <source>
        <dbReference type="Pfam" id="PF00884"/>
    </source>
</evidence>
<dbReference type="PANTHER" id="PTHR42693:SF42">
    <property type="entry name" value="ARYLSULFATASE G"/>
    <property type="match status" value="1"/>
</dbReference>
<dbReference type="EC" id="3.1.6.1" evidence="8"/>
<feature type="domain" description="Sulfatase N-terminal" evidence="7">
    <location>
        <begin position="27"/>
        <end position="333"/>
    </location>
</feature>
<dbReference type="OrthoDB" id="9783154at2"/>
<evidence type="ECO:0000256" key="6">
    <source>
        <dbReference type="ARBA" id="ARBA00022837"/>
    </source>
</evidence>
<accession>A0A518DGA3</accession>
<evidence type="ECO:0000256" key="5">
    <source>
        <dbReference type="ARBA" id="ARBA00022801"/>
    </source>
</evidence>
<dbReference type="InterPro" id="IPR017850">
    <property type="entry name" value="Alkaline_phosphatase_core_sf"/>
</dbReference>
<comment type="cofactor">
    <cofactor evidence="1">
        <name>Ca(2+)</name>
        <dbReference type="ChEBI" id="CHEBI:29108"/>
    </cofactor>
</comment>
<evidence type="ECO:0000256" key="4">
    <source>
        <dbReference type="ARBA" id="ARBA00022729"/>
    </source>
</evidence>
<keyword evidence="9" id="KW-1185">Reference proteome</keyword>
<sequence>MRTLGWTAFFLGSLFSYLGSASAVGAPNILLILVDDQSWNGTSVRMDPNNPLSKSDYYQTPNLEALAAQGMRFSDAYSAAALCSPTRAALLTGRSPAQVRMTSITVPGYLGEAHDGFALTPEPWAGLEVSQPTLPKQVRAADPNYYTAHVGKWHVYPGATQLGFAKNNSGSAWTPEDPAGAFGWANIAADYMSESVVANKPFFIQLDQFAVHAPIVANPATIAKYQALPPGQIHTDPVYAAFTEDLDTSIGTLLSRIDQLGIADNTYVIYASDNGASAGISNNSPLYSGKNNLWEGGIRVPLIIRGPGISPGTVSHVPTSTADLYSTISELAGNTSLPLGVEGASLTPVLFNNG</sequence>
<evidence type="ECO:0000256" key="3">
    <source>
        <dbReference type="ARBA" id="ARBA00022723"/>
    </source>
</evidence>
<dbReference type="RefSeq" id="WP_145289121.1">
    <property type="nucleotide sequence ID" value="NZ_CP036291.1"/>
</dbReference>
<dbReference type="Proteomes" id="UP000317429">
    <property type="component" value="Chromosome"/>
</dbReference>
<name>A0A518DGA3_9BACT</name>
<evidence type="ECO:0000256" key="1">
    <source>
        <dbReference type="ARBA" id="ARBA00001913"/>
    </source>
</evidence>
<dbReference type="PANTHER" id="PTHR42693">
    <property type="entry name" value="ARYLSULFATASE FAMILY MEMBER"/>
    <property type="match status" value="1"/>
</dbReference>
<dbReference type="PROSITE" id="PS00523">
    <property type="entry name" value="SULFATASE_1"/>
    <property type="match status" value="1"/>
</dbReference>
<dbReference type="GO" id="GO:0004065">
    <property type="term" value="F:arylsulfatase activity"/>
    <property type="evidence" value="ECO:0007669"/>
    <property type="project" value="UniProtKB-EC"/>
</dbReference>
<reference evidence="8 9" key="1">
    <citation type="submission" date="2019-02" db="EMBL/GenBank/DDBJ databases">
        <title>Deep-cultivation of Planctomycetes and their phenomic and genomic characterization uncovers novel biology.</title>
        <authorList>
            <person name="Wiegand S."/>
            <person name="Jogler M."/>
            <person name="Boedeker C."/>
            <person name="Pinto D."/>
            <person name="Vollmers J."/>
            <person name="Rivas-Marin E."/>
            <person name="Kohn T."/>
            <person name="Peeters S.H."/>
            <person name="Heuer A."/>
            <person name="Rast P."/>
            <person name="Oberbeckmann S."/>
            <person name="Bunk B."/>
            <person name="Jeske O."/>
            <person name="Meyerdierks A."/>
            <person name="Storesund J.E."/>
            <person name="Kallscheuer N."/>
            <person name="Luecker S."/>
            <person name="Lage O.M."/>
            <person name="Pohl T."/>
            <person name="Merkel B.J."/>
            <person name="Hornburger P."/>
            <person name="Mueller R.-W."/>
            <person name="Bruemmer F."/>
            <person name="Labrenz M."/>
            <person name="Spormann A.M."/>
            <person name="Op den Camp H."/>
            <person name="Overmann J."/>
            <person name="Amann R."/>
            <person name="Jetten M.S.M."/>
            <person name="Mascher T."/>
            <person name="Medema M.H."/>
            <person name="Devos D.P."/>
            <person name="Kaster A.-K."/>
            <person name="Ovreas L."/>
            <person name="Rohde M."/>
            <person name="Galperin M.Y."/>
            <person name="Jogler C."/>
        </authorList>
    </citation>
    <scope>NUCLEOTIDE SEQUENCE [LARGE SCALE GENOMIC DNA]</scope>
    <source>
        <strain evidence="8 9">Pla175</strain>
    </source>
</reference>
<evidence type="ECO:0000313" key="9">
    <source>
        <dbReference type="Proteomes" id="UP000317429"/>
    </source>
</evidence>
<comment type="similarity">
    <text evidence="2">Belongs to the sulfatase family.</text>
</comment>
<dbReference type="InterPro" id="IPR024607">
    <property type="entry name" value="Sulfatase_CS"/>
</dbReference>
<evidence type="ECO:0000256" key="2">
    <source>
        <dbReference type="ARBA" id="ARBA00008779"/>
    </source>
</evidence>
<dbReference type="SUPFAM" id="SSF53649">
    <property type="entry name" value="Alkaline phosphatase-like"/>
    <property type="match status" value="1"/>
</dbReference>